<keyword evidence="1" id="KW-0472">Membrane</keyword>
<organism evidence="2 4">
    <name type="scientific">Paracoccus sediminis</name>
    <dbReference type="NCBI Taxonomy" id="1214787"/>
    <lineage>
        <taxon>Bacteria</taxon>
        <taxon>Pseudomonadati</taxon>
        <taxon>Pseudomonadota</taxon>
        <taxon>Alphaproteobacteria</taxon>
        <taxon>Rhodobacterales</taxon>
        <taxon>Paracoccaceae</taxon>
        <taxon>Paracoccus</taxon>
    </lineage>
</organism>
<dbReference type="RefSeq" id="WP_089387943.1">
    <property type="nucleotide sequence ID" value="NZ_FZNM01000005.1"/>
</dbReference>
<keyword evidence="5" id="KW-1185">Reference proteome</keyword>
<dbReference type="AlphaFoldDB" id="A0A238WMN9"/>
<gene>
    <name evidence="3" type="ORF">EYF88_09470</name>
    <name evidence="2" type="ORF">SAMN06265378_10596</name>
</gene>
<evidence type="ECO:0000313" key="2">
    <source>
        <dbReference type="EMBL" id="SNR47805.1"/>
    </source>
</evidence>
<dbReference type="EMBL" id="SIRL01000005">
    <property type="protein sequence ID" value="TBN50461.1"/>
    <property type="molecule type" value="Genomic_DNA"/>
</dbReference>
<dbReference type="Proteomes" id="UP000292859">
    <property type="component" value="Unassembled WGS sequence"/>
</dbReference>
<protein>
    <submittedName>
        <fullName evidence="2">Uncharacterized protein</fullName>
    </submittedName>
</protein>
<keyword evidence="1" id="KW-1133">Transmembrane helix</keyword>
<reference evidence="3 5" key="3">
    <citation type="submission" date="2019-02" db="EMBL/GenBank/DDBJ databases">
        <authorList>
            <person name="Zhang G."/>
        </authorList>
    </citation>
    <scope>NUCLEOTIDE SEQUENCE [LARGE SCALE GENOMIC DNA]</scope>
    <source>
        <strain evidence="3 5">CMB17</strain>
    </source>
</reference>
<dbReference type="EMBL" id="FZNM01000005">
    <property type="protein sequence ID" value="SNR47805.1"/>
    <property type="molecule type" value="Genomic_DNA"/>
</dbReference>
<reference evidence="2" key="1">
    <citation type="submission" date="2017-06" db="EMBL/GenBank/DDBJ databases">
        <authorList>
            <person name="Kim H.J."/>
            <person name="Triplett B.A."/>
        </authorList>
    </citation>
    <scope>NUCLEOTIDE SEQUENCE [LARGE SCALE GENOMIC DNA]</scope>
    <source>
        <strain evidence="2">DSM 26170</strain>
    </source>
</reference>
<evidence type="ECO:0000313" key="4">
    <source>
        <dbReference type="Proteomes" id="UP000198409"/>
    </source>
</evidence>
<reference evidence="4" key="2">
    <citation type="submission" date="2017-06" db="EMBL/GenBank/DDBJ databases">
        <authorList>
            <person name="Varghese N."/>
            <person name="Submissions S."/>
        </authorList>
    </citation>
    <scope>NUCLEOTIDE SEQUENCE [LARGE SCALE GENOMIC DNA]</scope>
    <source>
        <strain evidence="4">DSM 26170</strain>
    </source>
</reference>
<dbReference type="OrthoDB" id="9810066at2"/>
<keyword evidence="1" id="KW-0812">Transmembrane</keyword>
<evidence type="ECO:0000313" key="5">
    <source>
        <dbReference type="Proteomes" id="UP000292859"/>
    </source>
</evidence>
<feature type="transmembrane region" description="Helical" evidence="1">
    <location>
        <begin position="35"/>
        <end position="58"/>
    </location>
</feature>
<proteinExistence type="predicted"/>
<evidence type="ECO:0000256" key="1">
    <source>
        <dbReference type="SAM" id="Phobius"/>
    </source>
</evidence>
<name>A0A238WMN9_9RHOB</name>
<evidence type="ECO:0000313" key="3">
    <source>
        <dbReference type="EMBL" id="TBN50461.1"/>
    </source>
</evidence>
<accession>A0A238WMN9</accession>
<sequence>MTDIGQLPVPPIRADGLQMQEYRDRQRRYWRIQRMGWWGFGAIMLLAILGLTGSGGVFQTQTLRFADATVEVPRVSRWEGTDGVSIVFAKSEARHEVRIGQPFFDRFSIRRIQPEPDRNLLIPGAQSLAFTAEGLGPHQVRMDLRALHFGWTAFDITIGNETRRASLIVLP</sequence>
<dbReference type="Proteomes" id="UP000198409">
    <property type="component" value="Unassembled WGS sequence"/>
</dbReference>